<evidence type="ECO:0000256" key="1">
    <source>
        <dbReference type="ARBA" id="ARBA00012493"/>
    </source>
</evidence>
<sequence length="276" mass="31496">MIASGNNLNTTWIRTRDLVLRYFHCSTRGAQIGREKTKALIKREFVWPDINHTSNKFVKECNECQLAKQPRNSTVGQYSVKICTHSWEKVFIDIYGLLSKFLVLPPLRDMKAGIIVKARVDKVLKIVRSPELITCVFNGIKHVNTSPYYPCPNLVDRINKNVKVALTFSSVPHSSTSFSQGKVFLGCELPLPLINLWGIPPLFLKATSGKELEEIWQKTCVNLEKAGRITPIRWVTWWFVDTMYKAIRHSIFLGPVTVLLGDLANYLLVTRKHISL</sequence>
<comment type="caution">
    <text evidence="3">The sequence shown here is derived from an EMBL/GenBank/DDBJ whole genome shotgun (WGS) entry which is preliminary data.</text>
</comment>
<dbReference type="Pfam" id="PF17921">
    <property type="entry name" value="Integrase_H2C2"/>
    <property type="match status" value="1"/>
</dbReference>
<accession>A0ABQ9GUE9</accession>
<evidence type="ECO:0000313" key="3">
    <source>
        <dbReference type="EMBL" id="KAJ8875631.1"/>
    </source>
</evidence>
<dbReference type="Gene3D" id="1.10.340.70">
    <property type="match status" value="1"/>
</dbReference>
<evidence type="ECO:0000313" key="4">
    <source>
        <dbReference type="Proteomes" id="UP001159363"/>
    </source>
</evidence>
<evidence type="ECO:0000259" key="2">
    <source>
        <dbReference type="Pfam" id="PF17921"/>
    </source>
</evidence>
<keyword evidence="4" id="KW-1185">Reference proteome</keyword>
<gene>
    <name evidence="3" type="ORF">PR048_023527</name>
</gene>
<organism evidence="3 4">
    <name type="scientific">Dryococelus australis</name>
    <dbReference type="NCBI Taxonomy" id="614101"/>
    <lineage>
        <taxon>Eukaryota</taxon>
        <taxon>Metazoa</taxon>
        <taxon>Ecdysozoa</taxon>
        <taxon>Arthropoda</taxon>
        <taxon>Hexapoda</taxon>
        <taxon>Insecta</taxon>
        <taxon>Pterygota</taxon>
        <taxon>Neoptera</taxon>
        <taxon>Polyneoptera</taxon>
        <taxon>Phasmatodea</taxon>
        <taxon>Verophasmatodea</taxon>
        <taxon>Anareolatae</taxon>
        <taxon>Phasmatidae</taxon>
        <taxon>Eurycanthinae</taxon>
        <taxon>Dryococelus</taxon>
    </lineage>
</organism>
<protein>
    <recommendedName>
        <fullName evidence="1">RNA-directed DNA polymerase</fullName>
        <ecNumber evidence="1">2.7.7.49</ecNumber>
    </recommendedName>
</protein>
<name>A0ABQ9GUE9_9NEOP</name>
<dbReference type="InterPro" id="IPR041588">
    <property type="entry name" value="Integrase_H2C2"/>
</dbReference>
<dbReference type="Proteomes" id="UP001159363">
    <property type="component" value="Chromosome 8"/>
</dbReference>
<reference evidence="3 4" key="1">
    <citation type="submission" date="2023-02" db="EMBL/GenBank/DDBJ databases">
        <title>LHISI_Scaffold_Assembly.</title>
        <authorList>
            <person name="Stuart O.P."/>
            <person name="Cleave R."/>
            <person name="Magrath M.J.L."/>
            <person name="Mikheyev A.S."/>
        </authorList>
    </citation>
    <scope>NUCLEOTIDE SEQUENCE [LARGE SCALE GENOMIC DNA]</scope>
    <source>
        <strain evidence="3">Daus_M_001</strain>
        <tissue evidence="3">Leg muscle</tissue>
    </source>
</reference>
<dbReference type="EC" id="2.7.7.49" evidence="1"/>
<proteinExistence type="predicted"/>
<dbReference type="InterPro" id="IPR050951">
    <property type="entry name" value="Retrovirus_Pol_polyprotein"/>
</dbReference>
<dbReference type="EMBL" id="JARBHB010000009">
    <property type="protein sequence ID" value="KAJ8875631.1"/>
    <property type="molecule type" value="Genomic_DNA"/>
</dbReference>
<dbReference type="PANTHER" id="PTHR37984">
    <property type="entry name" value="PROTEIN CBG26694"/>
    <property type="match status" value="1"/>
</dbReference>
<feature type="domain" description="Integrase zinc-binding" evidence="2">
    <location>
        <begin position="15"/>
        <end position="69"/>
    </location>
</feature>
<dbReference type="PANTHER" id="PTHR37984:SF5">
    <property type="entry name" value="PROTEIN NYNRIN-LIKE"/>
    <property type="match status" value="1"/>
</dbReference>